<dbReference type="Proteomes" id="UP000659047">
    <property type="component" value="Unassembled WGS sequence"/>
</dbReference>
<name>A0A8K0XVX6_9ENTR</name>
<sequence length="93" mass="10182">MIVIEGLKVSNMSKSAKGMAAQHGRNARAESGRHCAIRERGWYEMRRQLHGGGEALAISSAYTRQRYAWVRSAAGGQKIFQPGCESGVSGRCR</sequence>
<accession>A0A8K0XVX6</accession>
<dbReference type="AlphaFoldDB" id="A0A8K0XVX6"/>
<protein>
    <submittedName>
        <fullName evidence="1">Uncharacterized protein</fullName>
    </submittedName>
</protein>
<reference evidence="1" key="1">
    <citation type="submission" date="2021-01" db="EMBL/GenBank/DDBJ databases">
        <title>Intestinitalea alba gen. nov., sp. nov., a novel genus of the family Enterobacteriaceae, isolated from the gut of the plastic-eating mealworm Tenebrio molitor L.</title>
        <authorList>
            <person name="Yang Y."/>
        </authorList>
    </citation>
    <scope>NUCLEOTIDE SEQUENCE</scope>
    <source>
        <strain evidence="1">BIT-L3</strain>
    </source>
</reference>
<proteinExistence type="predicted"/>
<evidence type="ECO:0000313" key="1">
    <source>
        <dbReference type="EMBL" id="MBK4714690.1"/>
    </source>
</evidence>
<dbReference type="EMBL" id="JAEPBH010000009">
    <property type="protein sequence ID" value="MBK4714690.1"/>
    <property type="molecule type" value="Genomic_DNA"/>
</dbReference>
<organism evidence="1 2">
    <name type="scientific">Tenebrionibacter intestinalis</name>
    <dbReference type="NCBI Taxonomy" id="2799638"/>
    <lineage>
        <taxon>Bacteria</taxon>
        <taxon>Pseudomonadati</taxon>
        <taxon>Pseudomonadota</taxon>
        <taxon>Gammaproteobacteria</taxon>
        <taxon>Enterobacterales</taxon>
        <taxon>Enterobacteriaceae</taxon>
        <taxon>Tenebrionibacter/Tenebrionicola group</taxon>
        <taxon>Tenebrionibacter</taxon>
    </lineage>
</organism>
<evidence type="ECO:0000313" key="2">
    <source>
        <dbReference type="Proteomes" id="UP000659047"/>
    </source>
</evidence>
<gene>
    <name evidence="1" type="ORF">JJB97_04950</name>
</gene>
<keyword evidence="2" id="KW-1185">Reference proteome</keyword>
<comment type="caution">
    <text evidence="1">The sequence shown here is derived from an EMBL/GenBank/DDBJ whole genome shotgun (WGS) entry which is preliminary data.</text>
</comment>